<keyword evidence="1" id="KW-0812">Transmembrane</keyword>
<dbReference type="Proteomes" id="UP000442334">
    <property type="component" value="Unassembled WGS sequence"/>
</dbReference>
<name>A0A7J5GPH3_BACUN</name>
<comment type="caution">
    <text evidence="2">The sequence shown here is derived from an EMBL/GenBank/DDBJ whole genome shotgun (WGS) entry which is preliminary data.</text>
</comment>
<dbReference type="EMBL" id="WCUA01000237">
    <property type="protein sequence ID" value="KAB4177392.1"/>
    <property type="molecule type" value="Genomic_DNA"/>
</dbReference>
<protein>
    <submittedName>
        <fullName evidence="2">Polysaccharide biosynthesis protein</fullName>
    </submittedName>
</protein>
<accession>A0A7J5GPH3</accession>
<feature type="transmembrane region" description="Helical" evidence="1">
    <location>
        <begin position="12"/>
        <end position="29"/>
    </location>
</feature>
<evidence type="ECO:0000313" key="2">
    <source>
        <dbReference type="EMBL" id="KAB4177392.1"/>
    </source>
</evidence>
<gene>
    <name evidence="2" type="ORF">GAQ34_23600</name>
</gene>
<organism evidence="2 3">
    <name type="scientific">Bacteroides uniformis</name>
    <dbReference type="NCBI Taxonomy" id="820"/>
    <lineage>
        <taxon>Bacteria</taxon>
        <taxon>Pseudomonadati</taxon>
        <taxon>Bacteroidota</taxon>
        <taxon>Bacteroidia</taxon>
        <taxon>Bacteroidales</taxon>
        <taxon>Bacteroidaceae</taxon>
        <taxon>Bacteroides</taxon>
    </lineage>
</organism>
<feature type="non-terminal residue" evidence="2">
    <location>
        <position position="63"/>
    </location>
</feature>
<dbReference type="AlphaFoldDB" id="A0A7J5GPH3"/>
<proteinExistence type="predicted"/>
<sequence length="63" mass="6893">MSGNDRIAKNTIFLYFRMLCTIVVSLYTSRIILQTLGVNDYGIYQTVGGVAGLLSYIINGSLA</sequence>
<keyword evidence="1" id="KW-0472">Membrane</keyword>
<evidence type="ECO:0000313" key="3">
    <source>
        <dbReference type="Proteomes" id="UP000442334"/>
    </source>
</evidence>
<keyword evidence="1" id="KW-1133">Transmembrane helix</keyword>
<feature type="transmembrane region" description="Helical" evidence="1">
    <location>
        <begin position="41"/>
        <end position="58"/>
    </location>
</feature>
<evidence type="ECO:0000256" key="1">
    <source>
        <dbReference type="SAM" id="Phobius"/>
    </source>
</evidence>
<reference evidence="2 3" key="1">
    <citation type="journal article" date="2019" name="Nat. Med.">
        <title>A library of human gut bacterial isolates paired with longitudinal multiomics data enables mechanistic microbiome research.</title>
        <authorList>
            <person name="Poyet M."/>
            <person name="Groussin M."/>
            <person name="Gibbons S.M."/>
            <person name="Avila-Pacheco J."/>
            <person name="Jiang X."/>
            <person name="Kearney S.M."/>
            <person name="Perrotta A.R."/>
            <person name="Berdy B."/>
            <person name="Zhao S."/>
            <person name="Lieberman T.D."/>
            <person name="Swanson P.K."/>
            <person name="Smith M."/>
            <person name="Roesemann S."/>
            <person name="Alexander J.E."/>
            <person name="Rich S.A."/>
            <person name="Livny J."/>
            <person name="Vlamakis H."/>
            <person name="Clish C."/>
            <person name="Bullock K."/>
            <person name="Deik A."/>
            <person name="Scott J."/>
            <person name="Pierce K.A."/>
            <person name="Xavier R.J."/>
            <person name="Alm E.J."/>
        </authorList>
    </citation>
    <scope>NUCLEOTIDE SEQUENCE [LARGE SCALE GENOMIC DNA]</scope>
    <source>
        <strain evidence="2 3">BIOML-A21</strain>
    </source>
</reference>